<dbReference type="FunCoup" id="A0A2K1JIE7">
    <property type="interactions" value="1788"/>
</dbReference>
<dbReference type="PANTHER" id="PTHR31875">
    <property type="entry name" value="PROTEIN DEHYDRATION-INDUCED 19"/>
    <property type="match status" value="1"/>
</dbReference>
<name>A0A2K1JIE7_PHYPA</name>
<dbReference type="RefSeq" id="XP_024394273.1">
    <property type="nucleotide sequence ID" value="XM_024538505.2"/>
</dbReference>
<evidence type="ECO:0000259" key="2">
    <source>
        <dbReference type="Pfam" id="PF05605"/>
    </source>
</evidence>
<dbReference type="InterPro" id="IPR008598">
    <property type="entry name" value="Di19_Zn-bd"/>
</dbReference>
<evidence type="ECO:0008006" key="7">
    <source>
        <dbReference type="Google" id="ProtNLM"/>
    </source>
</evidence>
<sequence length="226" mass="25248">MDGEFWASRMSPSKRHHTFQPPQTILDRQVNLDDVDGDEDMRAEFSCPYCYEEFDIAALCSHLEEEHCFESRAGMCPVCSAKIAKDMVGHISLQHSQLFKMQRRRRFRRAGIPSNAALSLFGKEIREAHLQALLGGTSRSSAPSSATDVLLSSLVYNISVTETEDPPKPAVVVVEQPVKSSSLSQQPKTSVDNLLTAEERDEKRKHANLRAMFAQQLVLSTLLGDN</sequence>
<comment type="similarity">
    <text evidence="1">Belongs to the Di19 family.</text>
</comment>
<dbReference type="OMA" id="GHRCRRY"/>
<gene>
    <name evidence="5" type="primary">LOC112291311</name>
    <name evidence="4" type="ORF">PHYPA_018692</name>
</gene>
<dbReference type="GeneID" id="112291311"/>
<dbReference type="Gramene" id="Pp3c14_18810V3.3">
    <property type="protein sequence ID" value="Pp3c14_18810V3.3"/>
    <property type="gene ID" value="Pp3c14_18810"/>
</dbReference>
<proteinExistence type="inferred from homology"/>
<keyword evidence="6" id="KW-1185">Reference proteome</keyword>
<evidence type="ECO:0000313" key="4">
    <source>
        <dbReference type="EMBL" id="PNR41289.1"/>
    </source>
</evidence>
<dbReference type="RefSeq" id="XP_024394272.1">
    <property type="nucleotide sequence ID" value="XM_024538504.2"/>
</dbReference>
<dbReference type="PaxDb" id="3218-PP1S34_24V6.1"/>
<dbReference type="Gramene" id="Pp3c14_18810V3.2">
    <property type="protein sequence ID" value="Pp3c14_18810V3.2"/>
    <property type="gene ID" value="Pp3c14_18810"/>
</dbReference>
<dbReference type="EMBL" id="ABEU02000014">
    <property type="protein sequence ID" value="PNR41289.1"/>
    <property type="molecule type" value="Genomic_DNA"/>
</dbReference>
<dbReference type="Pfam" id="PF14571">
    <property type="entry name" value="Di19_C"/>
    <property type="match status" value="1"/>
</dbReference>
<reference evidence="5" key="3">
    <citation type="submission" date="2020-12" db="UniProtKB">
        <authorList>
            <consortium name="EnsemblPlants"/>
        </authorList>
    </citation>
    <scope>IDENTIFICATION</scope>
</reference>
<dbReference type="EnsemblPlants" id="Pp3c14_18810V3.2">
    <property type="protein sequence ID" value="Pp3c14_18810V3.2"/>
    <property type="gene ID" value="Pp3c14_18810"/>
</dbReference>
<dbReference type="Proteomes" id="UP000006727">
    <property type="component" value="Chromosome 14"/>
</dbReference>
<accession>A0A2K1JIE7</accession>
<reference evidence="4 6" key="2">
    <citation type="journal article" date="2018" name="Plant J.">
        <title>The Physcomitrella patens chromosome-scale assembly reveals moss genome structure and evolution.</title>
        <authorList>
            <person name="Lang D."/>
            <person name="Ullrich K.K."/>
            <person name="Murat F."/>
            <person name="Fuchs J."/>
            <person name="Jenkins J."/>
            <person name="Haas F.B."/>
            <person name="Piednoel M."/>
            <person name="Gundlach H."/>
            <person name="Van Bel M."/>
            <person name="Meyberg R."/>
            <person name="Vives C."/>
            <person name="Morata J."/>
            <person name="Symeonidi A."/>
            <person name="Hiss M."/>
            <person name="Muchero W."/>
            <person name="Kamisugi Y."/>
            <person name="Saleh O."/>
            <person name="Blanc G."/>
            <person name="Decker E.L."/>
            <person name="van Gessel N."/>
            <person name="Grimwood J."/>
            <person name="Hayes R.D."/>
            <person name="Graham S.W."/>
            <person name="Gunter L.E."/>
            <person name="McDaniel S.F."/>
            <person name="Hoernstein S.N.W."/>
            <person name="Larsson A."/>
            <person name="Li F.W."/>
            <person name="Perroud P.F."/>
            <person name="Phillips J."/>
            <person name="Ranjan P."/>
            <person name="Rokshar D.S."/>
            <person name="Rothfels C.J."/>
            <person name="Schneider L."/>
            <person name="Shu S."/>
            <person name="Stevenson D.W."/>
            <person name="Thummler F."/>
            <person name="Tillich M."/>
            <person name="Villarreal Aguilar J.C."/>
            <person name="Widiez T."/>
            <person name="Wong G.K."/>
            <person name="Wymore A."/>
            <person name="Zhang Y."/>
            <person name="Zimmer A.D."/>
            <person name="Quatrano R.S."/>
            <person name="Mayer K.F.X."/>
            <person name="Goodstein D."/>
            <person name="Casacuberta J.M."/>
            <person name="Vandepoele K."/>
            <person name="Reski R."/>
            <person name="Cuming A.C."/>
            <person name="Tuskan G.A."/>
            <person name="Maumus F."/>
            <person name="Salse J."/>
            <person name="Schmutz J."/>
            <person name="Rensing S.A."/>
        </authorList>
    </citation>
    <scope>NUCLEOTIDE SEQUENCE [LARGE SCALE GENOMIC DNA]</scope>
    <source>
        <strain evidence="5 6">cv. Gransden 2004</strain>
    </source>
</reference>
<dbReference type="InterPro" id="IPR027935">
    <property type="entry name" value="Di19_C"/>
</dbReference>
<dbReference type="Pfam" id="PF05605">
    <property type="entry name" value="zf-Di19"/>
    <property type="match status" value="1"/>
</dbReference>
<evidence type="ECO:0000313" key="5">
    <source>
        <dbReference type="EnsemblPlants" id="Pp3c14_18810V3.1"/>
    </source>
</evidence>
<protein>
    <recommendedName>
        <fullName evidence="7">Drought induced 19 protein type zinc-binding domain-containing protein</fullName>
    </recommendedName>
</protein>
<feature type="domain" description="Di19 zinc-binding" evidence="2">
    <location>
        <begin position="44"/>
        <end position="96"/>
    </location>
</feature>
<dbReference type="KEGG" id="ppp:112291311"/>
<dbReference type="EnsemblPlants" id="Pp3c14_18810V3.1">
    <property type="protein sequence ID" value="Pp3c14_18810V3.1"/>
    <property type="gene ID" value="Pp3c14_18810"/>
</dbReference>
<evidence type="ECO:0000313" key="6">
    <source>
        <dbReference type="Proteomes" id="UP000006727"/>
    </source>
</evidence>
<feature type="domain" description="Di19 C-terminal" evidence="3">
    <location>
        <begin position="118"/>
        <end position="222"/>
    </location>
</feature>
<evidence type="ECO:0000256" key="1">
    <source>
        <dbReference type="ARBA" id="ARBA00007109"/>
    </source>
</evidence>
<dbReference type="SUPFAM" id="SSF57850">
    <property type="entry name" value="RING/U-box"/>
    <property type="match status" value="1"/>
</dbReference>
<reference evidence="4 6" key="1">
    <citation type="journal article" date="2008" name="Science">
        <title>The Physcomitrella genome reveals evolutionary insights into the conquest of land by plants.</title>
        <authorList>
            <person name="Rensing S."/>
            <person name="Lang D."/>
            <person name="Zimmer A."/>
            <person name="Terry A."/>
            <person name="Salamov A."/>
            <person name="Shapiro H."/>
            <person name="Nishiyama T."/>
            <person name="Perroud P.-F."/>
            <person name="Lindquist E."/>
            <person name="Kamisugi Y."/>
            <person name="Tanahashi T."/>
            <person name="Sakakibara K."/>
            <person name="Fujita T."/>
            <person name="Oishi K."/>
            <person name="Shin-I T."/>
            <person name="Kuroki Y."/>
            <person name="Toyoda A."/>
            <person name="Suzuki Y."/>
            <person name="Hashimoto A."/>
            <person name="Yamaguchi K."/>
            <person name="Sugano A."/>
            <person name="Kohara Y."/>
            <person name="Fujiyama A."/>
            <person name="Anterola A."/>
            <person name="Aoki S."/>
            <person name="Ashton N."/>
            <person name="Barbazuk W.B."/>
            <person name="Barker E."/>
            <person name="Bennetzen J."/>
            <person name="Bezanilla M."/>
            <person name="Blankenship R."/>
            <person name="Cho S.H."/>
            <person name="Dutcher S."/>
            <person name="Estelle M."/>
            <person name="Fawcett J.A."/>
            <person name="Gundlach H."/>
            <person name="Hanada K."/>
            <person name="Heyl A."/>
            <person name="Hicks K.A."/>
            <person name="Hugh J."/>
            <person name="Lohr M."/>
            <person name="Mayer K."/>
            <person name="Melkozernov A."/>
            <person name="Murata T."/>
            <person name="Nelson D."/>
            <person name="Pils B."/>
            <person name="Prigge M."/>
            <person name="Reiss B."/>
            <person name="Renner T."/>
            <person name="Rombauts S."/>
            <person name="Rushton P."/>
            <person name="Sanderfoot A."/>
            <person name="Schween G."/>
            <person name="Shiu S.-H."/>
            <person name="Stueber K."/>
            <person name="Theodoulou F.L."/>
            <person name="Tu H."/>
            <person name="Van de Peer Y."/>
            <person name="Verrier P.J."/>
            <person name="Waters E."/>
            <person name="Wood A."/>
            <person name="Yang L."/>
            <person name="Cove D."/>
            <person name="Cuming A."/>
            <person name="Hasebe M."/>
            <person name="Lucas S."/>
            <person name="Mishler D.B."/>
            <person name="Reski R."/>
            <person name="Grigoriev I."/>
            <person name="Quatrano R.S."/>
            <person name="Boore J.L."/>
        </authorList>
    </citation>
    <scope>NUCLEOTIDE SEQUENCE [LARGE SCALE GENOMIC DNA]</scope>
    <source>
        <strain evidence="5 6">cv. Gransden 2004</strain>
    </source>
</reference>
<organism evidence="4">
    <name type="scientific">Physcomitrium patens</name>
    <name type="common">Spreading-leaved earth moss</name>
    <name type="synonym">Physcomitrella patens</name>
    <dbReference type="NCBI Taxonomy" id="3218"/>
    <lineage>
        <taxon>Eukaryota</taxon>
        <taxon>Viridiplantae</taxon>
        <taxon>Streptophyta</taxon>
        <taxon>Embryophyta</taxon>
        <taxon>Bryophyta</taxon>
        <taxon>Bryophytina</taxon>
        <taxon>Bryopsida</taxon>
        <taxon>Funariidae</taxon>
        <taxon>Funariales</taxon>
        <taxon>Funariaceae</taxon>
        <taxon>Physcomitrium</taxon>
    </lineage>
</organism>
<dbReference type="InterPro" id="IPR033347">
    <property type="entry name" value="Di19"/>
</dbReference>
<dbReference type="Gramene" id="Pp3c14_18810V3.1">
    <property type="protein sequence ID" value="Pp3c14_18810V3.1"/>
    <property type="gene ID" value="Pp3c14_18810"/>
</dbReference>
<dbReference type="PANTHER" id="PTHR31875:SF6">
    <property type="entry name" value="PROTEIN DEHYDRATION-INDUCED 19"/>
    <property type="match status" value="1"/>
</dbReference>
<dbReference type="AlphaFoldDB" id="A0A2K1JIE7"/>
<dbReference type="OrthoDB" id="7873042at2759"/>
<evidence type="ECO:0000259" key="3">
    <source>
        <dbReference type="Pfam" id="PF14571"/>
    </source>
</evidence>
<dbReference type="EnsemblPlants" id="Pp3c14_18810V3.3">
    <property type="protein sequence ID" value="Pp3c14_18810V3.3"/>
    <property type="gene ID" value="Pp3c14_18810"/>
</dbReference>